<dbReference type="AlphaFoldDB" id="A0A0H3HL16"/>
<evidence type="ECO:0008006" key="3">
    <source>
        <dbReference type="Google" id="ProtNLM"/>
    </source>
</evidence>
<reference evidence="1 2" key="1">
    <citation type="journal article" date="2012" name="PLoS ONE">
        <title>Evolution of Burkholderia pseudomallei in recurrent melioidosis.</title>
        <authorList>
            <person name="Hayden H.S."/>
            <person name="Lim R."/>
            <person name="Brittnacher M.J."/>
            <person name="Sims E.H."/>
            <person name="Ramage E.R."/>
            <person name="Fong C."/>
            <person name="Wu Z."/>
            <person name="Crist E."/>
            <person name="Chang J."/>
            <person name="Zhou Y."/>
            <person name="Radey M."/>
            <person name="Rohmer L."/>
            <person name="Haugen E."/>
            <person name="Gillett W."/>
            <person name="Wuthiekanun V."/>
            <person name="Peacock S.J."/>
            <person name="Kaul R."/>
            <person name="Miller S.I."/>
            <person name="Manoil C."/>
            <person name="Jacobs M.A."/>
        </authorList>
    </citation>
    <scope>NUCLEOTIDE SEQUENCE [LARGE SCALE GENOMIC DNA]</scope>
    <source>
        <strain evidence="1 2">1026b</strain>
    </source>
</reference>
<evidence type="ECO:0000313" key="1">
    <source>
        <dbReference type="EMBL" id="AFI66626.1"/>
    </source>
</evidence>
<dbReference type="Proteomes" id="UP000010087">
    <property type="component" value="Chromosome 1"/>
</dbReference>
<proteinExistence type="predicted"/>
<gene>
    <name evidence="1" type="ordered locus">BP1026B_I2009</name>
</gene>
<sequence length="100" mass="11452">MMLQRRPAGHAVRTSKFTEEQIAYALKQAELGTPVVRRYAARWEAATGRFTTDGRNSAGCRSPRLRRLKQLEKKNPKLKRLVVDRSQDKAMSAERAIKKL</sequence>
<evidence type="ECO:0000313" key="2">
    <source>
        <dbReference type="Proteomes" id="UP000010087"/>
    </source>
</evidence>
<protein>
    <recommendedName>
        <fullName evidence="3">Transposase</fullName>
    </recommendedName>
</protein>
<accession>A0A0H3HL16</accession>
<name>A0A0H3HL16_BURP2</name>
<dbReference type="KEGG" id="bpz:BP1026B_I2009"/>
<organism evidence="1 2">
    <name type="scientific">Burkholderia pseudomallei (strain 1026b)</name>
    <dbReference type="NCBI Taxonomy" id="884204"/>
    <lineage>
        <taxon>Bacteria</taxon>
        <taxon>Pseudomonadati</taxon>
        <taxon>Pseudomonadota</taxon>
        <taxon>Betaproteobacteria</taxon>
        <taxon>Burkholderiales</taxon>
        <taxon>Burkholderiaceae</taxon>
        <taxon>Burkholderia</taxon>
        <taxon>pseudomallei group</taxon>
    </lineage>
</organism>
<dbReference type="EMBL" id="CP002833">
    <property type="protein sequence ID" value="AFI66626.1"/>
    <property type="molecule type" value="Genomic_DNA"/>
</dbReference>